<evidence type="ECO:0000313" key="1">
    <source>
        <dbReference type="EMBL" id="KAI3906506.1"/>
    </source>
</evidence>
<protein>
    <submittedName>
        <fullName evidence="1">Uncharacterized protein</fullName>
    </submittedName>
</protein>
<dbReference type="EMBL" id="JAJJMB010010755">
    <property type="protein sequence ID" value="KAI3906506.1"/>
    <property type="molecule type" value="Genomic_DNA"/>
</dbReference>
<dbReference type="AlphaFoldDB" id="A0AAD4SHK9"/>
<dbReference type="Proteomes" id="UP001202328">
    <property type="component" value="Unassembled WGS sequence"/>
</dbReference>
<comment type="caution">
    <text evidence="1">The sequence shown here is derived from an EMBL/GenBank/DDBJ whole genome shotgun (WGS) entry which is preliminary data.</text>
</comment>
<evidence type="ECO:0000313" key="2">
    <source>
        <dbReference type="Proteomes" id="UP001202328"/>
    </source>
</evidence>
<sequence length="100" mass="11396">MILYDTRTMPELSASLSEEGVEKKYKGKQLHRRSRWAKDLILQMIQIEGDNLKVLEATRREVRIFGKTTQLGCNTVNFILSMRGINTLTIVPALENSVTS</sequence>
<gene>
    <name evidence="1" type="ORF">MKW98_009414</name>
</gene>
<name>A0AAD4SHK9_9MAGN</name>
<reference evidence="1" key="1">
    <citation type="submission" date="2022-04" db="EMBL/GenBank/DDBJ databases">
        <title>A functionally conserved STORR gene fusion in Papaver species that diverged 16.8 million years ago.</title>
        <authorList>
            <person name="Catania T."/>
        </authorList>
    </citation>
    <scope>NUCLEOTIDE SEQUENCE</scope>
    <source>
        <strain evidence="1">S-188037</strain>
    </source>
</reference>
<accession>A0AAD4SHK9</accession>
<organism evidence="1 2">
    <name type="scientific">Papaver atlanticum</name>
    <dbReference type="NCBI Taxonomy" id="357466"/>
    <lineage>
        <taxon>Eukaryota</taxon>
        <taxon>Viridiplantae</taxon>
        <taxon>Streptophyta</taxon>
        <taxon>Embryophyta</taxon>
        <taxon>Tracheophyta</taxon>
        <taxon>Spermatophyta</taxon>
        <taxon>Magnoliopsida</taxon>
        <taxon>Ranunculales</taxon>
        <taxon>Papaveraceae</taxon>
        <taxon>Papaveroideae</taxon>
        <taxon>Papaver</taxon>
    </lineage>
</organism>
<keyword evidence="2" id="KW-1185">Reference proteome</keyword>
<proteinExistence type="predicted"/>